<reference evidence="2 3" key="1">
    <citation type="submission" date="2024-04" db="EMBL/GenBank/DDBJ databases">
        <title>Tritrichomonas musculus Genome.</title>
        <authorList>
            <person name="Alves-Ferreira E."/>
            <person name="Grigg M."/>
            <person name="Lorenzi H."/>
            <person name="Galac M."/>
        </authorList>
    </citation>
    <scope>NUCLEOTIDE SEQUENCE [LARGE SCALE GENOMIC DNA]</scope>
    <source>
        <strain evidence="2 3">EAF2021</strain>
    </source>
</reference>
<feature type="non-terminal residue" evidence="2">
    <location>
        <position position="274"/>
    </location>
</feature>
<feature type="compositionally biased region" description="Acidic residues" evidence="1">
    <location>
        <begin position="248"/>
        <end position="266"/>
    </location>
</feature>
<accession>A0ABR2JJ78</accession>
<organism evidence="2 3">
    <name type="scientific">Tritrichomonas musculus</name>
    <dbReference type="NCBI Taxonomy" id="1915356"/>
    <lineage>
        <taxon>Eukaryota</taxon>
        <taxon>Metamonada</taxon>
        <taxon>Parabasalia</taxon>
        <taxon>Tritrichomonadida</taxon>
        <taxon>Tritrichomonadidae</taxon>
        <taxon>Tritrichomonas</taxon>
    </lineage>
</organism>
<evidence type="ECO:0000256" key="1">
    <source>
        <dbReference type="SAM" id="MobiDB-lite"/>
    </source>
</evidence>
<proteinExistence type="predicted"/>
<protein>
    <submittedName>
        <fullName evidence="2">Uncharacterized protein</fullName>
    </submittedName>
</protein>
<keyword evidence="3" id="KW-1185">Reference proteome</keyword>
<sequence>MLSRIDNEVKNPRDRNIIKFLYTECEATDETINALINVANNGRDAYGDGAYYRFNEFRTTWPAGTWLNERADPIRADQVEGTKKKFMRILPRFIEAVDKYLNTIEDPRNQVYYTHRVKNARLASTLKFLYFTCHVSKEIVDNMIHIINNPDLYKDELQQTLNEMGSIWLGYSGNNADVKKDLRQRLINMSETYFTNPNLYLKSQPKPPQIPLSEFPDVEPPGDPLAEPPGDPIEEPPGDPLAEPPGDPIEEPPGDPGEDSGEEEAYSEVKYSAY</sequence>
<comment type="caution">
    <text evidence="2">The sequence shown here is derived from an EMBL/GenBank/DDBJ whole genome shotgun (WGS) entry which is preliminary data.</text>
</comment>
<dbReference type="Proteomes" id="UP001470230">
    <property type="component" value="Unassembled WGS sequence"/>
</dbReference>
<evidence type="ECO:0000313" key="3">
    <source>
        <dbReference type="Proteomes" id="UP001470230"/>
    </source>
</evidence>
<evidence type="ECO:0000313" key="2">
    <source>
        <dbReference type="EMBL" id="KAK8877895.1"/>
    </source>
</evidence>
<feature type="compositionally biased region" description="Pro residues" evidence="1">
    <location>
        <begin position="238"/>
        <end position="247"/>
    </location>
</feature>
<gene>
    <name evidence="2" type="ORF">M9Y10_004658</name>
</gene>
<dbReference type="EMBL" id="JAPFFF010000011">
    <property type="protein sequence ID" value="KAK8877895.1"/>
    <property type="molecule type" value="Genomic_DNA"/>
</dbReference>
<feature type="compositionally biased region" description="Pro residues" evidence="1">
    <location>
        <begin position="218"/>
        <end position="231"/>
    </location>
</feature>
<name>A0ABR2JJ78_9EUKA</name>
<feature type="region of interest" description="Disordered" evidence="1">
    <location>
        <begin position="198"/>
        <end position="274"/>
    </location>
</feature>